<gene>
    <name evidence="7" type="ORF">SAMN04487984_0092</name>
</gene>
<keyword evidence="2 5" id="KW-0812">Transmembrane</keyword>
<keyword evidence="4 5" id="KW-0472">Membrane</keyword>
<reference evidence="8" key="1">
    <citation type="submission" date="2017-04" db="EMBL/GenBank/DDBJ databases">
        <authorList>
            <person name="Varghese N."/>
            <person name="Submissions S."/>
        </authorList>
    </citation>
    <scope>NUCLEOTIDE SEQUENCE [LARGE SCALE GENOMIC DNA]</scope>
    <source>
        <strain evidence="8">DSM 21500</strain>
    </source>
</reference>
<evidence type="ECO:0000259" key="6">
    <source>
        <dbReference type="Pfam" id="PF00999"/>
    </source>
</evidence>
<dbReference type="RefSeq" id="WP_084097709.1">
    <property type="nucleotide sequence ID" value="NZ_FWXK01000001.1"/>
</dbReference>
<dbReference type="PANTHER" id="PTHR31102">
    <property type="match status" value="1"/>
</dbReference>
<dbReference type="PANTHER" id="PTHR31102:SF1">
    <property type="entry name" value="CATION_H+ EXCHANGER DOMAIN-CONTAINING PROTEIN"/>
    <property type="match status" value="1"/>
</dbReference>
<dbReference type="EMBL" id="FWXK01000001">
    <property type="protein sequence ID" value="SMC30206.1"/>
    <property type="molecule type" value="Genomic_DNA"/>
</dbReference>
<evidence type="ECO:0000256" key="5">
    <source>
        <dbReference type="SAM" id="Phobius"/>
    </source>
</evidence>
<dbReference type="GO" id="GO:1902600">
    <property type="term" value="P:proton transmembrane transport"/>
    <property type="evidence" value="ECO:0007669"/>
    <property type="project" value="InterPro"/>
</dbReference>
<dbReference type="AlphaFoldDB" id="A0A1W1Y230"/>
<dbReference type="InterPro" id="IPR051843">
    <property type="entry name" value="CPA1_transporter"/>
</dbReference>
<sequence>MLTAIVIIIIGGALFSHIFEKCKLPGLIGMICFGILIGPDGFNWLPKDFLAWSSELRQLALVIILFRAGLTLNIKDLKQNSWQSIMMCFVPASFEIIGIALLAPYLFNLPLADSLVLGTVLAAVSPAIIVPRMIDLIQTKWGTEKGIPQMILAGSSADDIFVIILFSAFLTMAQTGVFHWVTLVELPVSIITGLLIGYLISHLFAWLFKFWHPKPAITSVMLLGFLYLLVANEETIQQLIPYSALLSVFAFGLSSQHLMPEKHSLFTDTFSRYWDIAQILLFVLVGTTVRLTVLQTVSFKGVILLFGALFIRSIGVMLATTGARLSWKERVFTVIAYLPKATVQAAIGATPLAVGLQSGEIILAIAVLAILITAPIGAFLIDLLSPHLLTQTKDK</sequence>
<feature type="transmembrane region" description="Helical" evidence="5">
    <location>
        <begin position="331"/>
        <end position="355"/>
    </location>
</feature>
<organism evidence="7 8">
    <name type="scientific">Aerococcus suis</name>
    <dbReference type="NCBI Taxonomy" id="371602"/>
    <lineage>
        <taxon>Bacteria</taxon>
        <taxon>Bacillati</taxon>
        <taxon>Bacillota</taxon>
        <taxon>Bacilli</taxon>
        <taxon>Lactobacillales</taxon>
        <taxon>Aerococcaceae</taxon>
        <taxon>Aerococcus</taxon>
    </lineage>
</organism>
<comment type="subcellular location">
    <subcellularLocation>
        <location evidence="1">Membrane</location>
        <topology evidence="1">Multi-pass membrane protein</topology>
    </subcellularLocation>
</comment>
<dbReference type="InterPro" id="IPR006153">
    <property type="entry name" value="Cation/H_exchanger_TM"/>
</dbReference>
<keyword evidence="3 5" id="KW-1133">Transmembrane helix</keyword>
<feature type="domain" description="Cation/H+ exchanger transmembrane" evidence="6">
    <location>
        <begin position="6"/>
        <end position="378"/>
    </location>
</feature>
<evidence type="ECO:0000256" key="2">
    <source>
        <dbReference type="ARBA" id="ARBA00022692"/>
    </source>
</evidence>
<feature type="transmembrane region" description="Helical" evidence="5">
    <location>
        <begin position="215"/>
        <end position="230"/>
    </location>
</feature>
<dbReference type="Pfam" id="PF00999">
    <property type="entry name" value="Na_H_Exchanger"/>
    <property type="match status" value="1"/>
</dbReference>
<feature type="transmembrane region" description="Helical" evidence="5">
    <location>
        <begin position="361"/>
        <end position="385"/>
    </location>
</feature>
<feature type="transmembrane region" description="Helical" evidence="5">
    <location>
        <begin position="273"/>
        <end position="293"/>
    </location>
</feature>
<feature type="transmembrane region" description="Helical" evidence="5">
    <location>
        <begin position="299"/>
        <end position="319"/>
    </location>
</feature>
<feature type="transmembrane region" description="Helical" evidence="5">
    <location>
        <begin position="187"/>
        <end position="208"/>
    </location>
</feature>
<dbReference type="GO" id="GO:0016020">
    <property type="term" value="C:membrane"/>
    <property type="evidence" value="ECO:0007669"/>
    <property type="project" value="UniProtKB-SubCell"/>
</dbReference>
<protein>
    <submittedName>
        <fullName evidence="7">Sodium/proton antiporter, CPA1 family</fullName>
    </submittedName>
</protein>
<feature type="transmembrane region" description="Helical" evidence="5">
    <location>
        <begin position="56"/>
        <end position="74"/>
    </location>
</feature>
<feature type="transmembrane region" description="Helical" evidence="5">
    <location>
        <begin position="160"/>
        <end position="181"/>
    </location>
</feature>
<feature type="transmembrane region" description="Helical" evidence="5">
    <location>
        <begin position="236"/>
        <end position="253"/>
    </location>
</feature>
<evidence type="ECO:0000256" key="1">
    <source>
        <dbReference type="ARBA" id="ARBA00004141"/>
    </source>
</evidence>
<evidence type="ECO:0000256" key="3">
    <source>
        <dbReference type="ARBA" id="ARBA00022989"/>
    </source>
</evidence>
<dbReference type="GO" id="GO:0015297">
    <property type="term" value="F:antiporter activity"/>
    <property type="evidence" value="ECO:0007669"/>
    <property type="project" value="InterPro"/>
</dbReference>
<name>A0A1W1Y230_9LACT</name>
<dbReference type="Gene3D" id="1.20.1530.20">
    <property type="match status" value="1"/>
</dbReference>
<keyword evidence="8" id="KW-1185">Reference proteome</keyword>
<feature type="transmembrane region" description="Helical" evidence="5">
    <location>
        <begin position="24"/>
        <end position="44"/>
    </location>
</feature>
<evidence type="ECO:0000313" key="7">
    <source>
        <dbReference type="EMBL" id="SMC30206.1"/>
    </source>
</evidence>
<accession>A0A1W1Y230</accession>
<evidence type="ECO:0000256" key="4">
    <source>
        <dbReference type="ARBA" id="ARBA00023136"/>
    </source>
</evidence>
<feature type="transmembrane region" description="Helical" evidence="5">
    <location>
        <begin position="86"/>
        <end position="105"/>
    </location>
</feature>
<dbReference type="InterPro" id="IPR038770">
    <property type="entry name" value="Na+/solute_symporter_sf"/>
</dbReference>
<feature type="transmembrane region" description="Helical" evidence="5">
    <location>
        <begin position="111"/>
        <end position="130"/>
    </location>
</feature>
<dbReference type="STRING" id="371602.SAMN04487984_0092"/>
<proteinExistence type="predicted"/>
<dbReference type="Proteomes" id="UP000243884">
    <property type="component" value="Unassembled WGS sequence"/>
</dbReference>
<dbReference type="OrthoDB" id="9790604at2"/>
<evidence type="ECO:0000313" key="8">
    <source>
        <dbReference type="Proteomes" id="UP000243884"/>
    </source>
</evidence>